<feature type="signal peptide" evidence="3">
    <location>
        <begin position="1"/>
        <end position="24"/>
    </location>
</feature>
<evidence type="ECO:0000256" key="2">
    <source>
        <dbReference type="ARBA" id="ARBA00022801"/>
    </source>
</evidence>
<evidence type="ECO:0000313" key="5">
    <source>
        <dbReference type="Proteomes" id="UP000295106"/>
    </source>
</evidence>
<dbReference type="GO" id="GO:0016788">
    <property type="term" value="F:hydrolase activity, acting on ester bonds"/>
    <property type="evidence" value="ECO:0007669"/>
    <property type="project" value="TreeGrafter"/>
</dbReference>
<dbReference type="InterPro" id="IPR029058">
    <property type="entry name" value="AB_hydrolase_fold"/>
</dbReference>
<reference evidence="4 5" key="1">
    <citation type="submission" date="2019-03" db="EMBL/GenBank/DDBJ databases">
        <title>Genomic Encyclopedia of Type Strains, Phase IV (KMG-IV): sequencing the most valuable type-strain genomes for metagenomic binning, comparative biology and taxonomic classification.</title>
        <authorList>
            <person name="Goeker M."/>
        </authorList>
    </citation>
    <scope>NUCLEOTIDE SEQUENCE [LARGE SCALE GENOMIC DNA]</scope>
    <source>
        <strain evidence="4 5">DSM 1709</strain>
    </source>
</reference>
<dbReference type="Gene3D" id="3.40.50.1820">
    <property type="entry name" value="alpha/beta hydrolase"/>
    <property type="match status" value="1"/>
</dbReference>
<proteinExistence type="inferred from homology"/>
<dbReference type="RefSeq" id="WP_132646582.1">
    <property type="nucleotide sequence ID" value="NZ_CP181386.1"/>
</dbReference>
<evidence type="ECO:0000313" key="4">
    <source>
        <dbReference type="EMBL" id="TCP02968.1"/>
    </source>
</evidence>
<keyword evidence="2" id="KW-0378">Hydrolase</keyword>
<gene>
    <name evidence="4" type="ORF">EV684_105134</name>
</gene>
<dbReference type="OrthoDB" id="9784036at2"/>
<name>A0A4V2SGY2_RUBGE</name>
<dbReference type="InterPro" id="IPR052558">
    <property type="entry name" value="Siderophore_Hydrolase_D"/>
</dbReference>
<comment type="similarity">
    <text evidence="1">Belongs to the esterase D family.</text>
</comment>
<dbReference type="AlphaFoldDB" id="A0A4V2SGY2"/>
<dbReference type="Pfam" id="PF00756">
    <property type="entry name" value="Esterase"/>
    <property type="match status" value="1"/>
</dbReference>
<keyword evidence="3" id="KW-0732">Signal</keyword>
<organism evidence="4 5">
    <name type="scientific">Rubrivivax gelatinosus</name>
    <name type="common">Rhodocyclus gelatinosus</name>
    <name type="synonym">Rhodopseudomonas gelatinosa</name>
    <dbReference type="NCBI Taxonomy" id="28068"/>
    <lineage>
        <taxon>Bacteria</taxon>
        <taxon>Pseudomonadati</taxon>
        <taxon>Pseudomonadota</taxon>
        <taxon>Betaproteobacteria</taxon>
        <taxon>Burkholderiales</taxon>
        <taxon>Sphaerotilaceae</taxon>
        <taxon>Rubrivivax</taxon>
    </lineage>
</organism>
<protein>
    <recommendedName>
        <fullName evidence="6">Esterase</fullName>
    </recommendedName>
</protein>
<dbReference type="SUPFAM" id="SSF53474">
    <property type="entry name" value="alpha/beta-Hydrolases"/>
    <property type="match status" value="1"/>
</dbReference>
<accession>A0A4V2SGY2</accession>
<sequence length="312" mass="33404">MRATTLRRVFAGLALALAAGAAPAADAPVLLPGARQFDMASEATGQRYRIFVSEPDAPPPPAGYPMLVVLDGNAAFPVAAFLARSVAARREVTGHPPVLVVGVGYPGEADFDVPARRRDYTVGVGERGHAGQEGGAERFLDFIERELKPRIAGRHRLDARRQALFGHSFGGLLVLHAALTRPASFSTFLASSPSIWWNGRRVLDGLDGALALPAAALPRLQISVGALEDEPPPGRLSPETRALLAQRPMVGEARSLAARLQAQPSWQGRVAFHEFAGENHGWVWLPALSRGMQFFLDQPDAPAPAGRDKDRS</sequence>
<evidence type="ECO:0000256" key="3">
    <source>
        <dbReference type="SAM" id="SignalP"/>
    </source>
</evidence>
<dbReference type="EMBL" id="SLXD01000005">
    <property type="protein sequence ID" value="TCP02968.1"/>
    <property type="molecule type" value="Genomic_DNA"/>
</dbReference>
<feature type="chain" id="PRO_5020316822" description="Esterase" evidence="3">
    <location>
        <begin position="25"/>
        <end position="312"/>
    </location>
</feature>
<dbReference type="PANTHER" id="PTHR40841:SF2">
    <property type="entry name" value="SIDEROPHORE-DEGRADING ESTERASE (EUROFUNG)"/>
    <property type="match status" value="1"/>
</dbReference>
<comment type="caution">
    <text evidence="4">The sequence shown here is derived from an EMBL/GenBank/DDBJ whole genome shotgun (WGS) entry which is preliminary data.</text>
</comment>
<evidence type="ECO:0008006" key="6">
    <source>
        <dbReference type="Google" id="ProtNLM"/>
    </source>
</evidence>
<dbReference type="PANTHER" id="PTHR40841">
    <property type="entry name" value="SIDEROPHORE TRIACETYLFUSARININE C ESTERASE"/>
    <property type="match status" value="1"/>
</dbReference>
<dbReference type="InterPro" id="IPR000801">
    <property type="entry name" value="Esterase-like"/>
</dbReference>
<evidence type="ECO:0000256" key="1">
    <source>
        <dbReference type="ARBA" id="ARBA00005622"/>
    </source>
</evidence>
<dbReference type="Proteomes" id="UP000295106">
    <property type="component" value="Unassembled WGS sequence"/>
</dbReference>
<dbReference type="GeneID" id="99684599"/>